<dbReference type="GO" id="GO:0005524">
    <property type="term" value="F:ATP binding"/>
    <property type="evidence" value="ECO:0007669"/>
    <property type="project" value="UniProtKB-KW"/>
</dbReference>
<comment type="similarity">
    <text evidence="1 5">Belongs to the 5-formyltetrahydrofolate cyclo-ligase family.</text>
</comment>
<keyword evidence="5" id="KW-0460">Magnesium</keyword>
<keyword evidence="6" id="KW-0436">Ligase</keyword>
<dbReference type="Pfam" id="PF01812">
    <property type="entry name" value="5-FTHF_cyc-lig"/>
    <property type="match status" value="1"/>
</dbReference>
<dbReference type="EC" id="6.3.3.2" evidence="5"/>
<dbReference type="SUPFAM" id="SSF100950">
    <property type="entry name" value="NagB/RpiA/CoA transferase-like"/>
    <property type="match status" value="1"/>
</dbReference>
<keyword evidence="5" id="KW-0479">Metal-binding</keyword>
<name>A0A8J6ND21_9BACT</name>
<dbReference type="PIRSF" id="PIRSF006806">
    <property type="entry name" value="FTHF_cligase"/>
    <property type="match status" value="1"/>
</dbReference>
<dbReference type="Proteomes" id="UP000614424">
    <property type="component" value="Unassembled WGS sequence"/>
</dbReference>
<comment type="cofactor">
    <cofactor evidence="5">
        <name>Mg(2+)</name>
        <dbReference type="ChEBI" id="CHEBI:18420"/>
    </cofactor>
</comment>
<dbReference type="PANTHER" id="PTHR23407">
    <property type="entry name" value="ATPASE INHIBITOR/5-FORMYLTETRAHYDROFOLATE CYCLO-LIGASE"/>
    <property type="match status" value="1"/>
</dbReference>
<comment type="caution">
    <text evidence="6">The sequence shown here is derived from an EMBL/GenBank/DDBJ whole genome shotgun (WGS) entry which is preliminary data.</text>
</comment>
<evidence type="ECO:0000256" key="3">
    <source>
        <dbReference type="ARBA" id="ARBA00022840"/>
    </source>
</evidence>
<keyword evidence="2 4" id="KW-0547">Nucleotide-binding</keyword>
<feature type="binding site" evidence="4">
    <location>
        <begin position="25"/>
        <end position="29"/>
    </location>
    <ligand>
        <name>ATP</name>
        <dbReference type="ChEBI" id="CHEBI:30616"/>
    </ligand>
</feature>
<evidence type="ECO:0000256" key="1">
    <source>
        <dbReference type="ARBA" id="ARBA00010638"/>
    </source>
</evidence>
<protein>
    <recommendedName>
        <fullName evidence="5">5-formyltetrahydrofolate cyclo-ligase</fullName>
        <ecNumber evidence="5">6.3.3.2</ecNumber>
    </recommendedName>
</protein>
<feature type="binding site" evidence="4">
    <location>
        <position position="76"/>
    </location>
    <ligand>
        <name>substrate</name>
    </ligand>
</feature>
<feature type="binding site" evidence="4">
    <location>
        <begin position="156"/>
        <end position="164"/>
    </location>
    <ligand>
        <name>ATP</name>
        <dbReference type="ChEBI" id="CHEBI:30616"/>
    </ligand>
</feature>
<dbReference type="GO" id="GO:0030272">
    <property type="term" value="F:5-formyltetrahydrofolate cyclo-ligase activity"/>
    <property type="evidence" value="ECO:0007669"/>
    <property type="project" value="UniProtKB-EC"/>
</dbReference>
<dbReference type="GO" id="GO:0046872">
    <property type="term" value="F:metal ion binding"/>
    <property type="evidence" value="ECO:0007669"/>
    <property type="project" value="UniProtKB-KW"/>
</dbReference>
<dbReference type="InterPro" id="IPR024185">
    <property type="entry name" value="FTHF_cligase-like_sf"/>
</dbReference>
<evidence type="ECO:0000256" key="5">
    <source>
        <dbReference type="RuleBase" id="RU361279"/>
    </source>
</evidence>
<dbReference type="EMBL" id="JACNJZ010000138">
    <property type="protein sequence ID" value="MBC8318196.1"/>
    <property type="molecule type" value="Genomic_DNA"/>
</dbReference>
<dbReference type="GO" id="GO:0035999">
    <property type="term" value="P:tetrahydrofolate interconversion"/>
    <property type="evidence" value="ECO:0007669"/>
    <property type="project" value="TreeGrafter"/>
</dbReference>
<evidence type="ECO:0000313" key="7">
    <source>
        <dbReference type="Proteomes" id="UP000614424"/>
    </source>
</evidence>
<evidence type="ECO:0000256" key="2">
    <source>
        <dbReference type="ARBA" id="ARBA00022741"/>
    </source>
</evidence>
<evidence type="ECO:0000256" key="4">
    <source>
        <dbReference type="PIRSR" id="PIRSR006806-1"/>
    </source>
</evidence>
<accession>A0A8J6ND21</accession>
<comment type="catalytic activity">
    <reaction evidence="5">
        <text>(6S)-5-formyl-5,6,7,8-tetrahydrofolate + ATP = (6R)-5,10-methenyltetrahydrofolate + ADP + phosphate</text>
        <dbReference type="Rhea" id="RHEA:10488"/>
        <dbReference type="ChEBI" id="CHEBI:30616"/>
        <dbReference type="ChEBI" id="CHEBI:43474"/>
        <dbReference type="ChEBI" id="CHEBI:57455"/>
        <dbReference type="ChEBI" id="CHEBI:57457"/>
        <dbReference type="ChEBI" id="CHEBI:456216"/>
        <dbReference type="EC" id="6.3.3.2"/>
    </reaction>
</comment>
<feature type="binding site" evidence="4">
    <location>
        <position position="71"/>
    </location>
    <ligand>
        <name>substrate</name>
    </ligand>
</feature>
<dbReference type="InterPro" id="IPR037171">
    <property type="entry name" value="NagB/RpiA_transferase-like"/>
</dbReference>
<keyword evidence="3 4" id="KW-0067">ATP-binding</keyword>
<dbReference type="Gene3D" id="3.40.50.10420">
    <property type="entry name" value="NagB/RpiA/CoA transferase-like"/>
    <property type="match status" value="1"/>
</dbReference>
<gene>
    <name evidence="6" type="ORF">H8E41_09840</name>
</gene>
<organism evidence="6 7">
    <name type="scientific">Candidatus Desulfobia pelagia</name>
    <dbReference type="NCBI Taxonomy" id="2841692"/>
    <lineage>
        <taxon>Bacteria</taxon>
        <taxon>Pseudomonadati</taxon>
        <taxon>Thermodesulfobacteriota</taxon>
        <taxon>Desulfobulbia</taxon>
        <taxon>Desulfobulbales</taxon>
        <taxon>Desulfobulbaceae</taxon>
        <taxon>Candidatus Desulfobia</taxon>
    </lineage>
</organism>
<dbReference type="NCBIfam" id="TIGR02727">
    <property type="entry name" value="MTHFS_bact"/>
    <property type="match status" value="1"/>
</dbReference>
<dbReference type="PANTHER" id="PTHR23407:SF1">
    <property type="entry name" value="5-FORMYLTETRAHYDROFOLATE CYCLO-LIGASE"/>
    <property type="match status" value="1"/>
</dbReference>
<evidence type="ECO:0000313" key="6">
    <source>
        <dbReference type="EMBL" id="MBC8318196.1"/>
    </source>
</evidence>
<proteinExistence type="inferred from homology"/>
<reference evidence="6 7" key="1">
    <citation type="submission" date="2020-08" db="EMBL/GenBank/DDBJ databases">
        <title>Bridging the membrane lipid divide: bacteria of the FCB group superphylum have the potential to synthesize archaeal ether lipids.</title>
        <authorList>
            <person name="Villanueva L."/>
            <person name="Von Meijenfeldt F.A.B."/>
            <person name="Westbye A.B."/>
            <person name="Yadav S."/>
            <person name="Hopmans E.C."/>
            <person name="Dutilh B.E."/>
            <person name="Sinninghe Damste J.S."/>
        </authorList>
    </citation>
    <scope>NUCLEOTIDE SEQUENCE [LARGE SCALE GENOMIC DNA]</scope>
    <source>
        <strain evidence="6">NIOZ-UU47</strain>
    </source>
</reference>
<dbReference type="GO" id="GO:0009396">
    <property type="term" value="P:folic acid-containing compound biosynthetic process"/>
    <property type="evidence" value="ECO:0007669"/>
    <property type="project" value="TreeGrafter"/>
</dbReference>
<dbReference type="InterPro" id="IPR002698">
    <property type="entry name" value="FTHF_cligase"/>
</dbReference>
<dbReference type="AlphaFoldDB" id="A0A8J6ND21"/>
<sequence length="215" mass="24490">MASAVTSSGLQKKQIREDTVAIETRQELRRRILERRDSIPAEERQRNSTVIVNNLWQIDGFSSAQNIMLYINFRSEVETLPLIEECTKRNIQVTAPLTITKPPRLVPFPVTDPEKDLRPGYCNIPEPDQDRLTPWDPSKIDVVLLPGSVFDRQGGRLGYGGGYYDRFLSQEAPQALRIALAFEIQIVDKVPVQAHDIPMHYLVSEKKITHIETTP</sequence>